<organism evidence="1 2">
    <name type="scientific">Acetobacter pomorum DM001</name>
    <dbReference type="NCBI Taxonomy" id="945681"/>
    <lineage>
        <taxon>Bacteria</taxon>
        <taxon>Pseudomonadati</taxon>
        <taxon>Pseudomonadota</taxon>
        <taxon>Alphaproteobacteria</taxon>
        <taxon>Acetobacterales</taxon>
        <taxon>Acetobacteraceae</taxon>
        <taxon>Acetobacter</taxon>
    </lineage>
</organism>
<dbReference type="AlphaFoldDB" id="F1YSU2"/>
<evidence type="ECO:0000313" key="2">
    <source>
        <dbReference type="Proteomes" id="UP000018454"/>
    </source>
</evidence>
<accession>F1YSU2</accession>
<dbReference type="EMBL" id="AEUP01000023">
    <property type="protein sequence ID" value="EGE47966.1"/>
    <property type="molecule type" value="Genomic_DNA"/>
</dbReference>
<dbReference type="Proteomes" id="UP000018454">
    <property type="component" value="Unassembled WGS sequence"/>
</dbReference>
<proteinExistence type="predicted"/>
<comment type="caution">
    <text evidence="1">The sequence shown here is derived from an EMBL/GenBank/DDBJ whole genome shotgun (WGS) entry which is preliminary data.</text>
</comment>
<gene>
    <name evidence="1" type="ORF">APO_0994</name>
</gene>
<reference evidence="1 2" key="1">
    <citation type="journal article" date="2011" name="Science">
        <title>Drosophila microbiome modulates host developmental and metabolic homeostasis via insulin signaling.</title>
        <authorList>
            <person name="Shin S.C."/>
            <person name="Kim S.H."/>
            <person name="You H."/>
            <person name="Kim B."/>
            <person name="Kim A.C."/>
            <person name="Lee K.A."/>
            <person name="Yoon J.H."/>
            <person name="Ryu J.H."/>
            <person name="Lee W.J."/>
        </authorList>
    </citation>
    <scope>NUCLEOTIDE SEQUENCE [LARGE SCALE GENOMIC DNA]</scope>
    <source>
        <strain evidence="1 2">DM001</strain>
    </source>
</reference>
<sequence>MDTAFVGFTEFCPLRGKHVVLSLSSALRSLFGRPAILSHRIMSKNFALKDPDLYTASAIGGLCCCCAIIDISTQGVQRHTTFTIPFDTCDFRTAKTTRAVDTNTLCAQTHSRLHCTLHGTTESHTTFQLLSNVFCNQCSVDFWLANFNNVQRNFRASHTCQLLTERIDVLTLLTNHNTRTGGVNGYAGLFGRTFNNDTRHTSANQLATQECTQLQIFMKQF</sequence>
<protein>
    <submittedName>
        <fullName evidence="1">Folylpolyglutamate Synthase</fullName>
    </submittedName>
</protein>
<evidence type="ECO:0000313" key="1">
    <source>
        <dbReference type="EMBL" id="EGE47966.1"/>
    </source>
</evidence>
<name>F1YSU2_9PROT</name>